<dbReference type="FunFam" id="3.40.50.12240:FF:000002">
    <property type="entry name" value="Flagellum-specific ATP synthase FliI"/>
    <property type="match status" value="1"/>
</dbReference>
<evidence type="ECO:0000256" key="1">
    <source>
        <dbReference type="ARBA" id="ARBA00004496"/>
    </source>
</evidence>
<keyword evidence="5" id="KW-0067">ATP-binding</keyword>
<dbReference type="GO" id="GO:0046933">
    <property type="term" value="F:proton-transporting ATP synthase activity, rotational mechanism"/>
    <property type="evidence" value="ECO:0007669"/>
    <property type="project" value="TreeGrafter"/>
</dbReference>
<protein>
    <recommendedName>
        <fullName evidence="11">Type 3 secretion system ATPase</fullName>
        <ecNumber evidence="10">7.4.2.8</ecNumber>
    </recommendedName>
</protein>
<dbReference type="SUPFAM" id="SSF52540">
    <property type="entry name" value="P-loop containing nucleoside triphosphate hydrolases"/>
    <property type="match status" value="1"/>
</dbReference>
<evidence type="ECO:0000313" key="15">
    <source>
        <dbReference type="Proteomes" id="UP000319732"/>
    </source>
</evidence>
<accession>A0A545SYD3</accession>
<dbReference type="OrthoDB" id="9148544at2"/>
<gene>
    <name evidence="14" type="ORF">FKG94_22620</name>
</gene>
<evidence type="ECO:0000256" key="2">
    <source>
        <dbReference type="ARBA" id="ARBA00022448"/>
    </source>
</evidence>
<dbReference type="GO" id="GO:0030254">
    <property type="term" value="P:protein secretion by the type III secretion system"/>
    <property type="evidence" value="ECO:0007669"/>
    <property type="project" value="InterPro"/>
</dbReference>
<dbReference type="InterPro" id="IPR020003">
    <property type="entry name" value="ATPase_a/bsu_AS"/>
</dbReference>
<evidence type="ECO:0000256" key="5">
    <source>
        <dbReference type="ARBA" id="ARBA00022840"/>
    </source>
</evidence>
<dbReference type="RefSeq" id="WP_142929227.1">
    <property type="nucleotide sequence ID" value="NZ_ML660104.1"/>
</dbReference>
<dbReference type="InterPro" id="IPR005714">
    <property type="entry name" value="ATPase_T3SS_FliI/YscN"/>
</dbReference>
<keyword evidence="7" id="KW-1278">Translocase</keyword>
<dbReference type="InterPro" id="IPR004100">
    <property type="entry name" value="ATPase_F1/V1/A1_a/bsu_N"/>
</dbReference>
<dbReference type="PROSITE" id="PS00152">
    <property type="entry name" value="ATPASE_ALPHA_BETA"/>
    <property type="match status" value="1"/>
</dbReference>
<dbReference type="InterPro" id="IPR040627">
    <property type="entry name" value="T3SS_ATPase_C"/>
</dbReference>
<dbReference type="GO" id="GO:0016887">
    <property type="term" value="F:ATP hydrolysis activity"/>
    <property type="evidence" value="ECO:0007669"/>
    <property type="project" value="InterPro"/>
</dbReference>
<reference evidence="14 15" key="1">
    <citation type="submission" date="2019-06" db="EMBL/GenBank/DDBJ databases">
        <title>Whole genome sequence for Cellvibrionaceae sp. R142.</title>
        <authorList>
            <person name="Wang G."/>
        </authorList>
    </citation>
    <scope>NUCLEOTIDE SEQUENCE [LARGE SCALE GENOMIC DNA]</scope>
    <source>
        <strain evidence="14 15">R142</strain>
    </source>
</reference>
<sequence length="440" mass="47660">MSEFSYIADIARESVNQSSTLALRGRVSRVSGTLIEVLLPHARVGDLCVLKSLGQASVIWAEVIGLSQGAAVLTPLGDMRGISTDTEVIPTGQSHRVRVGPALLGRVLNGLGDPLDTETKGPLVVQQTRAVQTESPDPLLRRPIDRVLPLGVRAVDGLMCCGEGQRMGIFAAAGVGKSSLLAMMARYAQADINVVVLIGERGREVREFIDIQLGEQGMKNTVLVVATADRPAMQRVRAAYVGTTIAEYFRDQNKKVLLLMDSVTRFARALREIGLAAGEPPTRRGFPSSVFSAIPKLVERAGHSAVGSITGLYTVLVEGDDMNEPVADEMRSILDGHIILSRELAAESHFPAIDVLNSLSRVMNSIASPQHKAVADRFRGILAKYNDIEFLVRMGEYKPGTDTSADEALEKIDAVKGVLRQGFDEYFSLDETLEAMRRIL</sequence>
<evidence type="ECO:0000256" key="11">
    <source>
        <dbReference type="ARBA" id="ARBA00024442"/>
    </source>
</evidence>
<dbReference type="AlphaFoldDB" id="A0A545SYD3"/>
<organism evidence="14 15">
    <name type="scientific">Exilibacterium tricleocarpae</name>
    <dbReference type="NCBI Taxonomy" id="2591008"/>
    <lineage>
        <taxon>Bacteria</taxon>
        <taxon>Pseudomonadati</taxon>
        <taxon>Pseudomonadota</taxon>
        <taxon>Gammaproteobacteria</taxon>
        <taxon>Cellvibrionales</taxon>
        <taxon>Cellvibrionaceae</taxon>
        <taxon>Exilibacterium</taxon>
    </lineage>
</organism>
<dbReference type="InterPro" id="IPR003593">
    <property type="entry name" value="AAA+_ATPase"/>
</dbReference>
<dbReference type="NCBIfam" id="TIGR01026">
    <property type="entry name" value="fliI_yscN"/>
    <property type="match status" value="1"/>
</dbReference>
<evidence type="ECO:0000256" key="8">
    <source>
        <dbReference type="ARBA" id="ARBA00023026"/>
    </source>
</evidence>
<dbReference type="GO" id="GO:0030257">
    <property type="term" value="C:type III protein secretion system complex"/>
    <property type="evidence" value="ECO:0007669"/>
    <property type="project" value="InterPro"/>
</dbReference>
<dbReference type="Gene3D" id="3.40.50.12240">
    <property type="match status" value="1"/>
</dbReference>
<dbReference type="EMBL" id="VHSG01000026">
    <property type="protein sequence ID" value="TQV69949.1"/>
    <property type="molecule type" value="Genomic_DNA"/>
</dbReference>
<evidence type="ECO:0000256" key="4">
    <source>
        <dbReference type="ARBA" id="ARBA00022741"/>
    </source>
</evidence>
<keyword evidence="4" id="KW-0547">Nucleotide-binding</keyword>
<dbReference type="NCBIfam" id="TIGR02546">
    <property type="entry name" value="III_secr_ATP"/>
    <property type="match status" value="1"/>
</dbReference>
<evidence type="ECO:0000256" key="12">
    <source>
        <dbReference type="ARBA" id="ARBA00034006"/>
    </source>
</evidence>
<comment type="similarity">
    <text evidence="9">Belongs to the ATPase alpha/beta chains family. T3SS ATPase subfamily.</text>
</comment>
<dbReference type="Pfam" id="PF18269">
    <property type="entry name" value="T3SS_ATPase_C"/>
    <property type="match status" value="1"/>
</dbReference>
<evidence type="ECO:0000256" key="6">
    <source>
        <dbReference type="ARBA" id="ARBA00022927"/>
    </source>
</evidence>
<dbReference type="GO" id="GO:0005737">
    <property type="term" value="C:cytoplasm"/>
    <property type="evidence" value="ECO:0007669"/>
    <property type="project" value="UniProtKB-SubCell"/>
</dbReference>
<comment type="caution">
    <text evidence="14">The sequence shown here is derived from an EMBL/GenBank/DDBJ whole genome shotgun (WGS) entry which is preliminary data.</text>
</comment>
<keyword evidence="3" id="KW-0963">Cytoplasm</keyword>
<evidence type="ECO:0000256" key="10">
    <source>
        <dbReference type="ARBA" id="ARBA00024382"/>
    </source>
</evidence>
<name>A0A545SYD3_9GAMM</name>
<dbReference type="Proteomes" id="UP000319732">
    <property type="component" value="Unassembled WGS sequence"/>
</dbReference>
<dbReference type="CDD" id="cd01136">
    <property type="entry name" value="ATPase_flagellum-secretory_path_III"/>
    <property type="match status" value="1"/>
</dbReference>
<feature type="domain" description="AAA+ ATPase" evidence="13">
    <location>
        <begin position="163"/>
        <end position="344"/>
    </location>
</feature>
<dbReference type="SMART" id="SM00382">
    <property type="entry name" value="AAA"/>
    <property type="match status" value="1"/>
</dbReference>
<dbReference type="PANTHER" id="PTHR15184:SF9">
    <property type="entry name" value="SPI-1 TYPE 3 SECRETION SYSTEM ATPASE"/>
    <property type="match status" value="1"/>
</dbReference>
<dbReference type="GO" id="GO:0046961">
    <property type="term" value="F:proton-transporting ATPase activity, rotational mechanism"/>
    <property type="evidence" value="ECO:0007669"/>
    <property type="project" value="InterPro"/>
</dbReference>
<dbReference type="InterPro" id="IPR013380">
    <property type="entry name" value="ATPase_T3SS_SctN"/>
</dbReference>
<dbReference type="EC" id="7.4.2.8" evidence="10"/>
<evidence type="ECO:0000256" key="7">
    <source>
        <dbReference type="ARBA" id="ARBA00022967"/>
    </source>
</evidence>
<dbReference type="Pfam" id="PF00006">
    <property type="entry name" value="ATP-synt_ab"/>
    <property type="match status" value="1"/>
</dbReference>
<evidence type="ECO:0000259" key="13">
    <source>
        <dbReference type="SMART" id="SM00382"/>
    </source>
</evidence>
<keyword evidence="6" id="KW-0653">Protein transport</keyword>
<proteinExistence type="inferred from homology"/>
<dbReference type="GO" id="GO:0008564">
    <property type="term" value="F:protein-exporting ATPase activity"/>
    <property type="evidence" value="ECO:0007669"/>
    <property type="project" value="UniProtKB-EC"/>
</dbReference>
<dbReference type="InterPro" id="IPR050053">
    <property type="entry name" value="ATPase_alpha/beta_chains"/>
</dbReference>
<evidence type="ECO:0000256" key="3">
    <source>
        <dbReference type="ARBA" id="ARBA00022490"/>
    </source>
</evidence>
<dbReference type="GO" id="GO:0005524">
    <property type="term" value="F:ATP binding"/>
    <property type="evidence" value="ECO:0007669"/>
    <property type="project" value="UniProtKB-KW"/>
</dbReference>
<comment type="catalytic activity">
    <reaction evidence="12">
        <text>ATP + H2O + cellular proteinSide 1 = ADP + phosphate + cellular proteinSide 2.</text>
        <dbReference type="EC" id="7.4.2.8"/>
    </reaction>
</comment>
<evidence type="ECO:0000313" key="14">
    <source>
        <dbReference type="EMBL" id="TQV69949.1"/>
    </source>
</evidence>
<keyword evidence="15" id="KW-1185">Reference proteome</keyword>
<comment type="subcellular location">
    <subcellularLocation>
        <location evidence="1">Cytoplasm</location>
    </subcellularLocation>
</comment>
<dbReference type="Pfam" id="PF02874">
    <property type="entry name" value="ATP-synt_ab_N"/>
    <property type="match status" value="1"/>
</dbReference>
<dbReference type="CDD" id="cd18117">
    <property type="entry name" value="ATP-synt_flagellum-secretory_path_III_N"/>
    <property type="match status" value="1"/>
</dbReference>
<keyword evidence="8" id="KW-0843">Virulence</keyword>
<dbReference type="PANTHER" id="PTHR15184">
    <property type="entry name" value="ATP SYNTHASE"/>
    <property type="match status" value="1"/>
</dbReference>
<dbReference type="InterPro" id="IPR027417">
    <property type="entry name" value="P-loop_NTPase"/>
</dbReference>
<keyword evidence="2" id="KW-0813">Transport</keyword>
<dbReference type="InterPro" id="IPR000194">
    <property type="entry name" value="ATPase_F1/V1/A1_a/bsu_nucl-bd"/>
</dbReference>
<evidence type="ECO:0000256" key="9">
    <source>
        <dbReference type="ARBA" id="ARBA00024342"/>
    </source>
</evidence>